<dbReference type="OrthoDB" id="10252171at2759"/>
<dbReference type="GO" id="GO:0044773">
    <property type="term" value="P:mitotic DNA damage checkpoint signaling"/>
    <property type="evidence" value="ECO:0007669"/>
    <property type="project" value="TreeGrafter"/>
</dbReference>
<dbReference type="SUPFAM" id="SSF56112">
    <property type="entry name" value="Protein kinase-like (PK-like)"/>
    <property type="match status" value="1"/>
</dbReference>
<evidence type="ECO:0000313" key="4">
    <source>
        <dbReference type="Proteomes" id="UP000799538"/>
    </source>
</evidence>
<keyword evidence="1" id="KW-0472">Membrane</keyword>
<dbReference type="GO" id="GO:0005524">
    <property type="term" value="F:ATP binding"/>
    <property type="evidence" value="ECO:0007669"/>
    <property type="project" value="InterPro"/>
</dbReference>
<sequence length="320" mass="36882">MSTLTGRSGRVYTEKQGIHKRTSDGNYTITKATSENDTYVLKQVPWQVYERSQRIATDLAESRRLRLHVDCNDEHKILVHPYMRENLLTLVTRSVQPELDFHSRRKILREVGEAIRELHHSGWVHNDLKPDNILVNWTNDDRNHKIITDVILGDFDISLKQGDADPRHEQYAVGNVMWRSPEGQIGRRGTTMSDVYSFGLVFIFVLGGADLLIIDDAQELARLDIIPEQYIVNRHFAYFGPVPQSFIDGLADETWRQRFRQSADAAERMAAERPEMRLSYWGQDLGPEALQLVAAMTSLEPATRPSIDEIMAHEWWTIDD</sequence>
<dbReference type="Pfam" id="PF00069">
    <property type="entry name" value="Pkinase"/>
    <property type="match status" value="1"/>
</dbReference>
<dbReference type="AlphaFoldDB" id="A0A6A6G3J3"/>
<keyword evidence="1" id="KW-1133">Transmembrane helix</keyword>
<dbReference type="Proteomes" id="UP000799538">
    <property type="component" value="Unassembled WGS sequence"/>
</dbReference>
<dbReference type="Gene3D" id="1.10.510.10">
    <property type="entry name" value="Transferase(Phosphotransferase) domain 1"/>
    <property type="match status" value="1"/>
</dbReference>
<accession>A0A6A6G3J3</accession>
<gene>
    <name evidence="3" type="ORF">BDZ85DRAFT_284723</name>
</gene>
<keyword evidence="3" id="KW-0418">Kinase</keyword>
<name>A0A6A6G3J3_9PEZI</name>
<organism evidence="3 4">
    <name type="scientific">Elsinoe ampelina</name>
    <dbReference type="NCBI Taxonomy" id="302913"/>
    <lineage>
        <taxon>Eukaryota</taxon>
        <taxon>Fungi</taxon>
        <taxon>Dikarya</taxon>
        <taxon>Ascomycota</taxon>
        <taxon>Pezizomycotina</taxon>
        <taxon>Dothideomycetes</taxon>
        <taxon>Dothideomycetidae</taxon>
        <taxon>Myriangiales</taxon>
        <taxon>Elsinoaceae</taxon>
        <taxon>Elsinoe</taxon>
    </lineage>
</organism>
<proteinExistence type="predicted"/>
<evidence type="ECO:0000313" key="3">
    <source>
        <dbReference type="EMBL" id="KAF2220302.1"/>
    </source>
</evidence>
<feature type="domain" description="Protein kinase" evidence="2">
    <location>
        <begin position="1"/>
        <end position="316"/>
    </location>
</feature>
<keyword evidence="4" id="KW-1185">Reference proteome</keyword>
<dbReference type="GO" id="GO:0005737">
    <property type="term" value="C:cytoplasm"/>
    <property type="evidence" value="ECO:0007669"/>
    <property type="project" value="TreeGrafter"/>
</dbReference>
<keyword evidence="3" id="KW-0808">Transferase</keyword>
<dbReference type="GO" id="GO:0005634">
    <property type="term" value="C:nucleus"/>
    <property type="evidence" value="ECO:0007669"/>
    <property type="project" value="TreeGrafter"/>
</dbReference>
<protein>
    <submittedName>
        <fullName evidence="3">Kinase-like domain-containing protein</fullName>
    </submittedName>
</protein>
<dbReference type="InterPro" id="IPR011009">
    <property type="entry name" value="Kinase-like_dom_sf"/>
</dbReference>
<evidence type="ECO:0000256" key="1">
    <source>
        <dbReference type="SAM" id="Phobius"/>
    </source>
</evidence>
<feature type="transmembrane region" description="Helical" evidence="1">
    <location>
        <begin position="195"/>
        <end position="214"/>
    </location>
</feature>
<keyword evidence="1" id="KW-0812">Transmembrane</keyword>
<dbReference type="InterPro" id="IPR000719">
    <property type="entry name" value="Prot_kinase_dom"/>
</dbReference>
<dbReference type="EMBL" id="ML992513">
    <property type="protein sequence ID" value="KAF2220302.1"/>
    <property type="molecule type" value="Genomic_DNA"/>
</dbReference>
<dbReference type="GO" id="GO:0004674">
    <property type="term" value="F:protein serine/threonine kinase activity"/>
    <property type="evidence" value="ECO:0007669"/>
    <property type="project" value="TreeGrafter"/>
</dbReference>
<dbReference type="PROSITE" id="PS50011">
    <property type="entry name" value="PROTEIN_KINASE_DOM"/>
    <property type="match status" value="1"/>
</dbReference>
<reference evidence="4" key="1">
    <citation type="journal article" date="2020" name="Stud. Mycol.">
        <title>101 Dothideomycetes genomes: A test case for predicting lifestyles and emergence of pathogens.</title>
        <authorList>
            <person name="Haridas S."/>
            <person name="Albert R."/>
            <person name="Binder M."/>
            <person name="Bloem J."/>
            <person name="LaButti K."/>
            <person name="Salamov A."/>
            <person name="Andreopoulos B."/>
            <person name="Baker S."/>
            <person name="Barry K."/>
            <person name="Bills G."/>
            <person name="Bluhm B."/>
            <person name="Cannon C."/>
            <person name="Castanera R."/>
            <person name="Culley D."/>
            <person name="Daum C."/>
            <person name="Ezra D."/>
            <person name="Gonzalez J."/>
            <person name="Henrissat B."/>
            <person name="Kuo A."/>
            <person name="Liang C."/>
            <person name="Lipzen A."/>
            <person name="Lutzoni F."/>
            <person name="Magnuson J."/>
            <person name="Mondo S."/>
            <person name="Nolan M."/>
            <person name="Ohm R."/>
            <person name="Pangilinan J."/>
            <person name="Park H.-J."/>
            <person name="Ramirez L."/>
            <person name="Alfaro M."/>
            <person name="Sun H."/>
            <person name="Tritt A."/>
            <person name="Yoshinaga Y."/>
            <person name="Zwiers L.-H."/>
            <person name="Turgeon B."/>
            <person name="Goodwin S."/>
            <person name="Spatafora J."/>
            <person name="Crous P."/>
            <person name="Grigoriev I."/>
        </authorList>
    </citation>
    <scope>NUCLEOTIDE SEQUENCE [LARGE SCALE GENOMIC DNA]</scope>
    <source>
        <strain evidence="4">CECT 20119</strain>
    </source>
</reference>
<dbReference type="PANTHER" id="PTHR44167:SF31">
    <property type="entry name" value="PROTEIN CBG02007"/>
    <property type="match status" value="1"/>
</dbReference>
<dbReference type="SMART" id="SM00220">
    <property type="entry name" value="S_TKc"/>
    <property type="match status" value="1"/>
</dbReference>
<dbReference type="PANTHER" id="PTHR44167">
    <property type="entry name" value="OVARIAN-SPECIFIC SERINE/THREONINE-PROTEIN KINASE LOK-RELATED"/>
    <property type="match status" value="1"/>
</dbReference>
<evidence type="ECO:0000259" key="2">
    <source>
        <dbReference type="PROSITE" id="PS50011"/>
    </source>
</evidence>